<evidence type="ECO:0000256" key="1">
    <source>
        <dbReference type="SAM" id="SignalP"/>
    </source>
</evidence>
<evidence type="ECO:0000313" key="2">
    <source>
        <dbReference type="EMBL" id="CAB5359783.1"/>
    </source>
</evidence>
<dbReference type="OrthoDB" id="10479298at2759"/>
<name>A0A915Z2B5_9GLOM</name>
<comment type="caution">
    <text evidence="2">The sequence shown here is derived from an EMBL/GenBank/DDBJ whole genome shotgun (WGS) entry which is preliminary data.</text>
</comment>
<sequence>MIWYFFWTFIRLISSRNLLEFNNKFKYNSHLIGFCKKFVGVEINSITNSDMHSHLIGFCKKFVGVEINSITNSDMHSHLIGFCKKFVGVEINSITNSDMHSHLIGKCWFTVNAEFLVGLSSPLLCSNTLDIE</sequence>
<evidence type="ECO:0000313" key="3">
    <source>
        <dbReference type="Proteomes" id="UP000684084"/>
    </source>
</evidence>
<organism evidence="2 3">
    <name type="scientific">Rhizophagus irregularis</name>
    <dbReference type="NCBI Taxonomy" id="588596"/>
    <lineage>
        <taxon>Eukaryota</taxon>
        <taxon>Fungi</taxon>
        <taxon>Fungi incertae sedis</taxon>
        <taxon>Mucoromycota</taxon>
        <taxon>Glomeromycotina</taxon>
        <taxon>Glomeromycetes</taxon>
        <taxon>Glomerales</taxon>
        <taxon>Glomeraceae</taxon>
        <taxon>Rhizophagus</taxon>
    </lineage>
</organism>
<gene>
    <name evidence="2" type="ORF">CHRIB12_LOCUS7870</name>
</gene>
<dbReference type="Proteomes" id="UP000684084">
    <property type="component" value="Unassembled WGS sequence"/>
</dbReference>
<proteinExistence type="predicted"/>
<dbReference type="AlphaFoldDB" id="A0A915Z2B5"/>
<feature type="chain" id="PRO_5038104534" evidence="1">
    <location>
        <begin position="16"/>
        <end position="132"/>
    </location>
</feature>
<dbReference type="EMBL" id="CAGKOT010000014">
    <property type="protein sequence ID" value="CAB5359783.1"/>
    <property type="molecule type" value="Genomic_DNA"/>
</dbReference>
<accession>A0A915Z2B5</accession>
<keyword evidence="1" id="KW-0732">Signal</keyword>
<protein>
    <submittedName>
        <fullName evidence="2">Uncharacterized protein</fullName>
    </submittedName>
</protein>
<reference evidence="2" key="1">
    <citation type="submission" date="2020-05" db="EMBL/GenBank/DDBJ databases">
        <authorList>
            <person name="Rincon C."/>
            <person name="Sanders R I."/>
            <person name="Robbins C."/>
            <person name="Chaturvedi A."/>
        </authorList>
    </citation>
    <scope>NUCLEOTIDE SEQUENCE</scope>
    <source>
        <strain evidence="2">CHB12</strain>
    </source>
</reference>
<feature type="signal peptide" evidence="1">
    <location>
        <begin position="1"/>
        <end position="15"/>
    </location>
</feature>